<organism evidence="2 3">
    <name type="scientific">Brumicola pallidula DSM 14239 = ACAM 615</name>
    <dbReference type="NCBI Taxonomy" id="1121922"/>
    <lineage>
        <taxon>Bacteria</taxon>
        <taxon>Pseudomonadati</taxon>
        <taxon>Pseudomonadota</taxon>
        <taxon>Gammaproteobacteria</taxon>
        <taxon>Alteromonadales</taxon>
        <taxon>Alteromonadaceae</taxon>
        <taxon>Brumicola</taxon>
    </lineage>
</organism>
<protein>
    <recommendedName>
        <fullName evidence="1">Transposase IS801/IS1294 domain-containing protein</fullName>
    </recommendedName>
</protein>
<keyword evidence="3" id="KW-1185">Reference proteome</keyword>
<dbReference type="GO" id="GO:0003677">
    <property type="term" value="F:DNA binding"/>
    <property type="evidence" value="ECO:0007669"/>
    <property type="project" value="InterPro"/>
</dbReference>
<dbReference type="InterPro" id="IPR007069">
    <property type="entry name" value="Transposase_32"/>
</dbReference>
<proteinExistence type="predicted"/>
<dbReference type="GO" id="GO:0006313">
    <property type="term" value="P:DNA transposition"/>
    <property type="evidence" value="ECO:0007669"/>
    <property type="project" value="InterPro"/>
</dbReference>
<dbReference type="EMBL" id="BAEQ01000009">
    <property type="protein sequence ID" value="GAC27300.1"/>
    <property type="molecule type" value="Genomic_DNA"/>
</dbReference>
<comment type="caution">
    <text evidence="2">The sequence shown here is derived from an EMBL/GenBank/DDBJ whole genome shotgun (WGS) entry which is preliminary data.</text>
</comment>
<dbReference type="Pfam" id="PF04986">
    <property type="entry name" value="Y2_Tnp"/>
    <property type="match status" value="1"/>
</dbReference>
<dbReference type="Proteomes" id="UP000006251">
    <property type="component" value="Unassembled WGS sequence"/>
</dbReference>
<accession>K6ZVF3</accession>
<sequence>MTIIQRFGSALNLNIHFHMLLLEGAISENSWGGNTFTRIKAASDYRLAHTYF</sequence>
<feature type="domain" description="Transposase IS801/IS1294" evidence="1">
    <location>
        <begin position="2"/>
        <end position="41"/>
    </location>
</feature>
<reference evidence="3" key="1">
    <citation type="journal article" date="2014" name="Environ. Microbiol.">
        <title>Comparative genomics of the marine bacterial genus Glaciecola reveals the high degree of genomic diversity and genomic characteristic for cold adaptation.</title>
        <authorList>
            <person name="Qin Q.L."/>
            <person name="Xie B.B."/>
            <person name="Yu Y."/>
            <person name="Shu Y.L."/>
            <person name="Rong J.C."/>
            <person name="Zhang Y.J."/>
            <person name="Zhao D.L."/>
            <person name="Chen X.L."/>
            <person name="Zhang X.Y."/>
            <person name="Chen B."/>
            <person name="Zhou B.C."/>
            <person name="Zhang Y.Z."/>
        </authorList>
    </citation>
    <scope>NUCLEOTIDE SEQUENCE [LARGE SCALE GENOMIC DNA]</scope>
    <source>
        <strain evidence="3">ACAM 615</strain>
    </source>
</reference>
<dbReference type="AlphaFoldDB" id="K6ZVF3"/>
<name>K6ZVF3_9ALTE</name>
<evidence type="ECO:0000313" key="3">
    <source>
        <dbReference type="Proteomes" id="UP000006251"/>
    </source>
</evidence>
<dbReference type="GO" id="GO:0004803">
    <property type="term" value="F:transposase activity"/>
    <property type="evidence" value="ECO:0007669"/>
    <property type="project" value="InterPro"/>
</dbReference>
<evidence type="ECO:0000313" key="2">
    <source>
        <dbReference type="EMBL" id="GAC27300.1"/>
    </source>
</evidence>
<gene>
    <name evidence="2" type="ORF">GPAL_0420</name>
</gene>
<evidence type="ECO:0000259" key="1">
    <source>
        <dbReference type="Pfam" id="PF04986"/>
    </source>
</evidence>